<reference evidence="11" key="1">
    <citation type="submission" date="2021-02" db="EMBL/GenBank/DDBJ databases">
        <authorList>
            <person name="Nowell W R."/>
        </authorList>
    </citation>
    <scope>NUCLEOTIDE SEQUENCE</scope>
</reference>
<evidence type="ECO:0000256" key="7">
    <source>
        <dbReference type="ARBA" id="ARBA00023170"/>
    </source>
</evidence>
<keyword evidence="2" id="KW-1003">Cell membrane</keyword>
<dbReference type="PROSITE" id="PS50262">
    <property type="entry name" value="G_PROTEIN_RECEP_F1_2"/>
    <property type="match status" value="1"/>
</dbReference>
<accession>A0A814V8M7</accession>
<keyword evidence="3 9" id="KW-0812">Transmembrane</keyword>
<sequence length="282" mass="32255">MSQQALAQQIRFIGEKYRLYAGIFNLIIGIISNISIIVVFTTLRLFRANQTAFYFIAESISNIGLLLTLNIPKIFTAFINYDPAQSSVIWCKLQTMLLQAFALFSLFNICFLSFDQYLSTNARATCRQKSTLKLAHRLTSFNVCFVILHGVTALIFTEIQSSMGCNVYNPIARRYYTFFYYPILANSFPLTFILTSSLLAYRNVRRIIRLQQPVFRRRLDSQLTAMTLARVIVLGICGFPYIIISLYQLNLSITADDYMKIAIITLLSIIFASLLHVNFTVN</sequence>
<dbReference type="GO" id="GO:0042923">
    <property type="term" value="F:neuropeptide binding"/>
    <property type="evidence" value="ECO:0007669"/>
    <property type="project" value="TreeGrafter"/>
</dbReference>
<dbReference type="EMBL" id="CAJNOJ010000715">
    <property type="protein sequence ID" value="CAF1513890.1"/>
    <property type="molecule type" value="Genomic_DNA"/>
</dbReference>
<dbReference type="SUPFAM" id="SSF81321">
    <property type="entry name" value="Family A G protein-coupled receptor-like"/>
    <property type="match status" value="1"/>
</dbReference>
<dbReference type="EMBL" id="CAJNOR010001693">
    <property type="protein sequence ID" value="CAF1184845.1"/>
    <property type="molecule type" value="Genomic_DNA"/>
</dbReference>
<dbReference type="GO" id="GO:0004930">
    <property type="term" value="F:G protein-coupled receptor activity"/>
    <property type="evidence" value="ECO:0007669"/>
    <property type="project" value="UniProtKB-KW"/>
</dbReference>
<keyword evidence="6 9" id="KW-0472">Membrane</keyword>
<feature type="transmembrane region" description="Helical" evidence="9">
    <location>
        <begin position="261"/>
        <end position="281"/>
    </location>
</feature>
<evidence type="ECO:0000313" key="13">
    <source>
        <dbReference type="Proteomes" id="UP000663828"/>
    </source>
</evidence>
<dbReference type="PANTHER" id="PTHR24229">
    <property type="entry name" value="NEUROPEPTIDES RECEPTOR"/>
    <property type="match status" value="1"/>
</dbReference>
<keyword evidence="5" id="KW-0297">G-protein coupled receptor</keyword>
<evidence type="ECO:0000256" key="6">
    <source>
        <dbReference type="ARBA" id="ARBA00023136"/>
    </source>
</evidence>
<protein>
    <recommendedName>
        <fullName evidence="10">G-protein coupled receptors family 1 profile domain-containing protein</fullName>
    </recommendedName>
</protein>
<name>A0A814V8M7_ADIRI</name>
<feature type="transmembrane region" description="Helical" evidence="9">
    <location>
        <begin position="179"/>
        <end position="202"/>
    </location>
</feature>
<comment type="subcellular location">
    <subcellularLocation>
        <location evidence="1">Cell membrane</location>
        <topology evidence="1">Multi-pass membrane protein</topology>
    </subcellularLocation>
</comment>
<evidence type="ECO:0000256" key="2">
    <source>
        <dbReference type="ARBA" id="ARBA00022475"/>
    </source>
</evidence>
<dbReference type="AlphaFoldDB" id="A0A814V8M7"/>
<dbReference type="Gene3D" id="1.20.1070.10">
    <property type="entry name" value="Rhodopsin 7-helix transmembrane proteins"/>
    <property type="match status" value="1"/>
</dbReference>
<keyword evidence="4 9" id="KW-1133">Transmembrane helix</keyword>
<evidence type="ECO:0000313" key="11">
    <source>
        <dbReference type="EMBL" id="CAF1184845.1"/>
    </source>
</evidence>
<feature type="transmembrane region" description="Helical" evidence="9">
    <location>
        <begin position="139"/>
        <end position="159"/>
    </location>
</feature>
<dbReference type="Pfam" id="PF00001">
    <property type="entry name" value="7tm_1"/>
    <property type="match status" value="1"/>
</dbReference>
<comment type="caution">
    <text evidence="11">The sequence shown here is derived from an EMBL/GenBank/DDBJ whole genome shotgun (WGS) entry which is preliminary data.</text>
</comment>
<dbReference type="GO" id="GO:0007218">
    <property type="term" value="P:neuropeptide signaling pathway"/>
    <property type="evidence" value="ECO:0007669"/>
    <property type="project" value="TreeGrafter"/>
</dbReference>
<feature type="domain" description="G-protein coupled receptors family 1 profile" evidence="10">
    <location>
        <begin position="32"/>
        <end position="282"/>
    </location>
</feature>
<keyword evidence="7" id="KW-0675">Receptor</keyword>
<dbReference type="Proteomes" id="UP000663828">
    <property type="component" value="Unassembled WGS sequence"/>
</dbReference>
<feature type="transmembrane region" description="Helical" evidence="9">
    <location>
        <begin position="20"/>
        <end position="40"/>
    </location>
</feature>
<evidence type="ECO:0000313" key="12">
    <source>
        <dbReference type="EMBL" id="CAF1513890.1"/>
    </source>
</evidence>
<dbReference type="PANTHER" id="PTHR24229:SF40">
    <property type="entry name" value="ALLATOSTATIN C RECEPTOR 1-RELATED"/>
    <property type="match status" value="1"/>
</dbReference>
<evidence type="ECO:0000259" key="10">
    <source>
        <dbReference type="PROSITE" id="PS50262"/>
    </source>
</evidence>
<dbReference type="OrthoDB" id="10062925at2759"/>
<evidence type="ECO:0000256" key="1">
    <source>
        <dbReference type="ARBA" id="ARBA00004651"/>
    </source>
</evidence>
<gene>
    <name evidence="12" type="ORF">EDS130_LOCUS43425</name>
    <name evidence="11" type="ORF">XAT740_LOCUS22782</name>
</gene>
<proteinExistence type="predicted"/>
<dbReference type="InterPro" id="IPR017452">
    <property type="entry name" value="GPCR_Rhodpsn_7TM"/>
</dbReference>
<dbReference type="InterPro" id="IPR000276">
    <property type="entry name" value="GPCR_Rhodpsn"/>
</dbReference>
<evidence type="ECO:0000256" key="5">
    <source>
        <dbReference type="ARBA" id="ARBA00023040"/>
    </source>
</evidence>
<dbReference type="CDD" id="cd00637">
    <property type="entry name" value="7tm_classA_rhodopsin-like"/>
    <property type="match status" value="1"/>
</dbReference>
<evidence type="ECO:0000256" key="9">
    <source>
        <dbReference type="SAM" id="Phobius"/>
    </source>
</evidence>
<evidence type="ECO:0000256" key="4">
    <source>
        <dbReference type="ARBA" id="ARBA00022989"/>
    </source>
</evidence>
<dbReference type="GO" id="GO:0043005">
    <property type="term" value="C:neuron projection"/>
    <property type="evidence" value="ECO:0007669"/>
    <property type="project" value="TreeGrafter"/>
</dbReference>
<dbReference type="GO" id="GO:0005886">
    <property type="term" value="C:plasma membrane"/>
    <property type="evidence" value="ECO:0007669"/>
    <property type="project" value="UniProtKB-SubCell"/>
</dbReference>
<feature type="transmembrane region" description="Helical" evidence="9">
    <location>
        <begin position="223"/>
        <end position="249"/>
    </location>
</feature>
<organism evidence="11 13">
    <name type="scientific">Adineta ricciae</name>
    <name type="common">Rotifer</name>
    <dbReference type="NCBI Taxonomy" id="249248"/>
    <lineage>
        <taxon>Eukaryota</taxon>
        <taxon>Metazoa</taxon>
        <taxon>Spiralia</taxon>
        <taxon>Gnathifera</taxon>
        <taxon>Rotifera</taxon>
        <taxon>Eurotatoria</taxon>
        <taxon>Bdelloidea</taxon>
        <taxon>Adinetida</taxon>
        <taxon>Adinetidae</taxon>
        <taxon>Adineta</taxon>
    </lineage>
</organism>
<keyword evidence="13" id="KW-1185">Reference proteome</keyword>
<dbReference type="Proteomes" id="UP000663852">
    <property type="component" value="Unassembled WGS sequence"/>
</dbReference>
<evidence type="ECO:0000256" key="3">
    <source>
        <dbReference type="ARBA" id="ARBA00022692"/>
    </source>
</evidence>
<keyword evidence="8" id="KW-0807">Transducer</keyword>
<evidence type="ECO:0000256" key="8">
    <source>
        <dbReference type="ARBA" id="ARBA00023224"/>
    </source>
</evidence>
<feature type="transmembrane region" description="Helical" evidence="9">
    <location>
        <begin position="96"/>
        <end position="118"/>
    </location>
</feature>